<protein>
    <submittedName>
        <fullName evidence="2">Uncharacterized protein</fullName>
    </submittedName>
</protein>
<keyword evidence="1" id="KW-0812">Transmembrane</keyword>
<organism evidence="2 3">
    <name type="scientific">Ectobacillus funiculus</name>
    <dbReference type="NCBI Taxonomy" id="137993"/>
    <lineage>
        <taxon>Bacteria</taxon>
        <taxon>Bacillati</taxon>
        <taxon>Bacillota</taxon>
        <taxon>Bacilli</taxon>
        <taxon>Bacillales</taxon>
        <taxon>Bacillaceae</taxon>
        <taxon>Ectobacillus</taxon>
    </lineage>
</organism>
<reference evidence="2 3" key="1">
    <citation type="submission" date="2024-09" db="EMBL/GenBank/DDBJ databases">
        <authorList>
            <person name="Sun Q."/>
            <person name="Mori K."/>
        </authorList>
    </citation>
    <scope>NUCLEOTIDE SEQUENCE [LARGE SCALE GENOMIC DNA]</scope>
    <source>
        <strain evidence="2 3">JCM 11201</strain>
    </source>
</reference>
<keyword evidence="1" id="KW-1133">Transmembrane helix</keyword>
<keyword evidence="1" id="KW-0472">Membrane</keyword>
<dbReference type="Proteomes" id="UP001589609">
    <property type="component" value="Unassembled WGS sequence"/>
</dbReference>
<evidence type="ECO:0000256" key="1">
    <source>
        <dbReference type="SAM" id="Phobius"/>
    </source>
</evidence>
<feature type="transmembrane region" description="Helical" evidence="1">
    <location>
        <begin position="6"/>
        <end position="25"/>
    </location>
</feature>
<sequence>MENVFSYVAGAFAIIFIVLVTLLLFPFFPMLALCFVIACMLTTAIIVTLTPETDEENGVERMKA</sequence>
<feature type="transmembrane region" description="Helical" evidence="1">
    <location>
        <begin position="30"/>
        <end position="49"/>
    </location>
</feature>
<gene>
    <name evidence="2" type="ORF">ACFFMS_16525</name>
</gene>
<comment type="caution">
    <text evidence="2">The sequence shown here is derived from an EMBL/GenBank/DDBJ whole genome shotgun (WGS) entry which is preliminary data.</text>
</comment>
<keyword evidence="3" id="KW-1185">Reference proteome</keyword>
<dbReference type="RefSeq" id="WP_129731395.1">
    <property type="nucleotide sequence ID" value="NZ_JAPCYI010000001.1"/>
</dbReference>
<accession>A0ABV5WH97</accession>
<name>A0ABV5WH97_9BACI</name>
<proteinExistence type="predicted"/>
<dbReference type="EMBL" id="JBHMAF010000105">
    <property type="protein sequence ID" value="MFB9759975.1"/>
    <property type="molecule type" value="Genomic_DNA"/>
</dbReference>
<evidence type="ECO:0000313" key="3">
    <source>
        <dbReference type="Proteomes" id="UP001589609"/>
    </source>
</evidence>
<evidence type="ECO:0000313" key="2">
    <source>
        <dbReference type="EMBL" id="MFB9759975.1"/>
    </source>
</evidence>